<feature type="domain" description="GRF-type" evidence="5">
    <location>
        <begin position="37"/>
        <end position="80"/>
    </location>
</feature>
<dbReference type="AlphaFoldDB" id="A0A9R1X6G0"/>
<dbReference type="OrthoDB" id="2822301at2759"/>
<evidence type="ECO:0000313" key="6">
    <source>
        <dbReference type="EMBL" id="KAJ0201126.1"/>
    </source>
</evidence>
<sequence>MATHWVTRWQRKLEMGDRSYGSSSSSSSTLNYKNVLCRCGEKPKIWTSTTRKNPGRHFIRCPNSLDTSKDCKFFVWVDEDLGLHWYKSKVNELHKENMILSKKNMELEKENMNMLKKLMNFKLIDKKKKRLVYLWLG</sequence>
<name>A0A9R1X6G0_LACSA</name>
<keyword evidence="7" id="KW-1185">Reference proteome</keyword>
<evidence type="ECO:0000256" key="4">
    <source>
        <dbReference type="PROSITE-ProRule" id="PRU01343"/>
    </source>
</evidence>
<dbReference type="PROSITE" id="PS51999">
    <property type="entry name" value="ZF_GRF"/>
    <property type="match status" value="1"/>
</dbReference>
<dbReference type="InterPro" id="IPR010666">
    <property type="entry name" value="Znf_GRF"/>
</dbReference>
<comment type="caution">
    <text evidence="6">The sequence shown here is derived from an EMBL/GenBank/DDBJ whole genome shotgun (WGS) entry which is preliminary data.</text>
</comment>
<keyword evidence="3" id="KW-0862">Zinc</keyword>
<reference evidence="6 7" key="1">
    <citation type="journal article" date="2017" name="Nat. Commun.">
        <title>Genome assembly with in vitro proximity ligation data and whole-genome triplication in lettuce.</title>
        <authorList>
            <person name="Reyes-Chin-Wo S."/>
            <person name="Wang Z."/>
            <person name="Yang X."/>
            <person name="Kozik A."/>
            <person name="Arikit S."/>
            <person name="Song C."/>
            <person name="Xia L."/>
            <person name="Froenicke L."/>
            <person name="Lavelle D.O."/>
            <person name="Truco M.J."/>
            <person name="Xia R."/>
            <person name="Zhu S."/>
            <person name="Xu C."/>
            <person name="Xu H."/>
            <person name="Xu X."/>
            <person name="Cox K."/>
            <person name="Korf I."/>
            <person name="Meyers B.C."/>
            <person name="Michelmore R.W."/>
        </authorList>
    </citation>
    <scope>NUCLEOTIDE SEQUENCE [LARGE SCALE GENOMIC DNA]</scope>
    <source>
        <strain evidence="7">cv. Salinas</strain>
        <tissue evidence="6">Seedlings</tissue>
    </source>
</reference>
<dbReference type="Pfam" id="PF06839">
    <property type="entry name" value="Zn_ribbon_GRF"/>
    <property type="match status" value="1"/>
</dbReference>
<evidence type="ECO:0000256" key="3">
    <source>
        <dbReference type="ARBA" id="ARBA00022833"/>
    </source>
</evidence>
<keyword evidence="2 4" id="KW-0863">Zinc-finger</keyword>
<dbReference type="PANTHER" id="PTHR33248">
    <property type="entry name" value="ZINC ION-BINDING PROTEIN"/>
    <property type="match status" value="1"/>
</dbReference>
<dbReference type="Proteomes" id="UP000235145">
    <property type="component" value="Unassembled WGS sequence"/>
</dbReference>
<evidence type="ECO:0000313" key="7">
    <source>
        <dbReference type="Proteomes" id="UP000235145"/>
    </source>
</evidence>
<dbReference type="GO" id="GO:0008270">
    <property type="term" value="F:zinc ion binding"/>
    <property type="evidence" value="ECO:0007669"/>
    <property type="project" value="UniProtKB-KW"/>
</dbReference>
<accession>A0A9R1X6G0</accession>
<dbReference type="EMBL" id="NBSK02000006">
    <property type="protein sequence ID" value="KAJ0201126.1"/>
    <property type="molecule type" value="Genomic_DNA"/>
</dbReference>
<gene>
    <name evidence="6" type="ORF">LSAT_V11C600307960</name>
</gene>
<evidence type="ECO:0000256" key="2">
    <source>
        <dbReference type="ARBA" id="ARBA00022771"/>
    </source>
</evidence>
<evidence type="ECO:0000259" key="5">
    <source>
        <dbReference type="PROSITE" id="PS51999"/>
    </source>
</evidence>
<proteinExistence type="predicted"/>
<protein>
    <recommendedName>
        <fullName evidence="5">GRF-type domain-containing protein</fullName>
    </recommendedName>
</protein>
<keyword evidence="1" id="KW-0479">Metal-binding</keyword>
<organism evidence="6 7">
    <name type="scientific">Lactuca sativa</name>
    <name type="common">Garden lettuce</name>
    <dbReference type="NCBI Taxonomy" id="4236"/>
    <lineage>
        <taxon>Eukaryota</taxon>
        <taxon>Viridiplantae</taxon>
        <taxon>Streptophyta</taxon>
        <taxon>Embryophyta</taxon>
        <taxon>Tracheophyta</taxon>
        <taxon>Spermatophyta</taxon>
        <taxon>Magnoliopsida</taxon>
        <taxon>eudicotyledons</taxon>
        <taxon>Gunneridae</taxon>
        <taxon>Pentapetalae</taxon>
        <taxon>asterids</taxon>
        <taxon>campanulids</taxon>
        <taxon>Asterales</taxon>
        <taxon>Asteraceae</taxon>
        <taxon>Cichorioideae</taxon>
        <taxon>Cichorieae</taxon>
        <taxon>Lactucinae</taxon>
        <taxon>Lactuca</taxon>
    </lineage>
</organism>
<evidence type="ECO:0000256" key="1">
    <source>
        <dbReference type="ARBA" id="ARBA00022723"/>
    </source>
</evidence>